<accession>A0AAE1B191</accession>
<evidence type="ECO:0000313" key="3">
    <source>
        <dbReference type="Proteomes" id="UP001283361"/>
    </source>
</evidence>
<comment type="caution">
    <text evidence="2">The sequence shown here is derived from an EMBL/GenBank/DDBJ whole genome shotgun (WGS) entry which is preliminary data.</text>
</comment>
<evidence type="ECO:0000256" key="1">
    <source>
        <dbReference type="SAM" id="MobiDB-lite"/>
    </source>
</evidence>
<proteinExistence type="predicted"/>
<feature type="compositionally biased region" description="Polar residues" evidence="1">
    <location>
        <begin position="1"/>
        <end position="21"/>
    </location>
</feature>
<organism evidence="2 3">
    <name type="scientific">Elysia crispata</name>
    <name type="common">lettuce slug</name>
    <dbReference type="NCBI Taxonomy" id="231223"/>
    <lineage>
        <taxon>Eukaryota</taxon>
        <taxon>Metazoa</taxon>
        <taxon>Spiralia</taxon>
        <taxon>Lophotrochozoa</taxon>
        <taxon>Mollusca</taxon>
        <taxon>Gastropoda</taxon>
        <taxon>Heterobranchia</taxon>
        <taxon>Euthyneura</taxon>
        <taxon>Panpulmonata</taxon>
        <taxon>Sacoglossa</taxon>
        <taxon>Placobranchoidea</taxon>
        <taxon>Plakobranchidae</taxon>
        <taxon>Elysia</taxon>
    </lineage>
</organism>
<dbReference type="Proteomes" id="UP001283361">
    <property type="component" value="Unassembled WGS sequence"/>
</dbReference>
<gene>
    <name evidence="2" type="ORF">RRG08_055578</name>
</gene>
<sequence>MGSEVSKSSHYLKSHLTQKVSRFTKPNMAVGLRRSSTRQRAVGRAHSCSPGPELEWTNATRSYDCPS</sequence>
<dbReference type="EMBL" id="JAWDGP010000767">
    <property type="protein sequence ID" value="KAK3797380.1"/>
    <property type="molecule type" value="Genomic_DNA"/>
</dbReference>
<name>A0AAE1B191_9GAST</name>
<reference evidence="2" key="1">
    <citation type="journal article" date="2023" name="G3 (Bethesda)">
        <title>A reference genome for the long-term kleptoplast-retaining sea slug Elysia crispata morphotype clarki.</title>
        <authorList>
            <person name="Eastman K.E."/>
            <person name="Pendleton A.L."/>
            <person name="Shaikh M.A."/>
            <person name="Suttiyut T."/>
            <person name="Ogas R."/>
            <person name="Tomko P."/>
            <person name="Gavelis G."/>
            <person name="Widhalm J.R."/>
            <person name="Wisecaver J.H."/>
        </authorList>
    </citation>
    <scope>NUCLEOTIDE SEQUENCE</scope>
    <source>
        <strain evidence="2">ECLA1</strain>
    </source>
</reference>
<dbReference type="AlphaFoldDB" id="A0AAE1B191"/>
<feature type="region of interest" description="Disordered" evidence="1">
    <location>
        <begin position="1"/>
        <end position="53"/>
    </location>
</feature>
<keyword evidence="3" id="KW-1185">Reference proteome</keyword>
<protein>
    <submittedName>
        <fullName evidence="2">Uncharacterized protein</fullName>
    </submittedName>
</protein>
<evidence type="ECO:0000313" key="2">
    <source>
        <dbReference type="EMBL" id="KAK3797380.1"/>
    </source>
</evidence>